<evidence type="ECO:0000313" key="3">
    <source>
        <dbReference type="Proteomes" id="UP001215598"/>
    </source>
</evidence>
<feature type="region of interest" description="Disordered" evidence="1">
    <location>
        <begin position="30"/>
        <end position="56"/>
    </location>
</feature>
<proteinExistence type="predicted"/>
<keyword evidence="3" id="KW-1185">Reference proteome</keyword>
<gene>
    <name evidence="2" type="ORF">B0H16DRAFT_1901813</name>
</gene>
<dbReference type="EMBL" id="JARKIB010000472">
    <property type="protein sequence ID" value="KAJ7705622.1"/>
    <property type="molecule type" value="Genomic_DNA"/>
</dbReference>
<organism evidence="2 3">
    <name type="scientific">Mycena metata</name>
    <dbReference type="NCBI Taxonomy" id="1033252"/>
    <lineage>
        <taxon>Eukaryota</taxon>
        <taxon>Fungi</taxon>
        <taxon>Dikarya</taxon>
        <taxon>Basidiomycota</taxon>
        <taxon>Agaricomycotina</taxon>
        <taxon>Agaricomycetes</taxon>
        <taxon>Agaricomycetidae</taxon>
        <taxon>Agaricales</taxon>
        <taxon>Marasmiineae</taxon>
        <taxon>Mycenaceae</taxon>
        <taxon>Mycena</taxon>
    </lineage>
</organism>
<name>A0AAD7GUS4_9AGAR</name>
<dbReference type="AlphaFoldDB" id="A0AAD7GUS4"/>
<comment type="caution">
    <text evidence="2">The sequence shown here is derived from an EMBL/GenBank/DDBJ whole genome shotgun (WGS) entry which is preliminary data.</text>
</comment>
<protein>
    <submittedName>
        <fullName evidence="2">Uncharacterized protein</fullName>
    </submittedName>
</protein>
<evidence type="ECO:0000256" key="1">
    <source>
        <dbReference type="SAM" id="MobiDB-lite"/>
    </source>
</evidence>
<accession>A0AAD7GUS4</accession>
<reference evidence="2" key="1">
    <citation type="submission" date="2023-03" db="EMBL/GenBank/DDBJ databases">
        <title>Massive genome expansion in bonnet fungi (Mycena s.s.) driven by repeated elements and novel gene families across ecological guilds.</title>
        <authorList>
            <consortium name="Lawrence Berkeley National Laboratory"/>
            <person name="Harder C.B."/>
            <person name="Miyauchi S."/>
            <person name="Viragh M."/>
            <person name="Kuo A."/>
            <person name="Thoen E."/>
            <person name="Andreopoulos B."/>
            <person name="Lu D."/>
            <person name="Skrede I."/>
            <person name="Drula E."/>
            <person name="Henrissat B."/>
            <person name="Morin E."/>
            <person name="Kohler A."/>
            <person name="Barry K."/>
            <person name="LaButti K."/>
            <person name="Morin E."/>
            <person name="Salamov A."/>
            <person name="Lipzen A."/>
            <person name="Mereny Z."/>
            <person name="Hegedus B."/>
            <person name="Baldrian P."/>
            <person name="Stursova M."/>
            <person name="Weitz H."/>
            <person name="Taylor A."/>
            <person name="Grigoriev I.V."/>
            <person name="Nagy L.G."/>
            <person name="Martin F."/>
            <person name="Kauserud H."/>
        </authorList>
    </citation>
    <scope>NUCLEOTIDE SEQUENCE</scope>
    <source>
        <strain evidence="2">CBHHK182m</strain>
    </source>
</reference>
<sequence>MTQILRGLLGCDVGITGLSHARPCTYQADAAADGGNEHDEGRITSTRSARGPFASRTSRSTVYATCADGERQRRLVV</sequence>
<evidence type="ECO:0000313" key="2">
    <source>
        <dbReference type="EMBL" id="KAJ7705622.1"/>
    </source>
</evidence>
<dbReference type="Proteomes" id="UP001215598">
    <property type="component" value="Unassembled WGS sequence"/>
</dbReference>